<gene>
    <name evidence="1" type="ORF">EI97DRAFT_433183</name>
</gene>
<dbReference type="Proteomes" id="UP000800097">
    <property type="component" value="Unassembled WGS sequence"/>
</dbReference>
<protein>
    <submittedName>
        <fullName evidence="1">Uncharacterized protein</fullName>
    </submittedName>
</protein>
<evidence type="ECO:0000313" key="1">
    <source>
        <dbReference type="EMBL" id="KAF2276345.1"/>
    </source>
</evidence>
<proteinExistence type="predicted"/>
<dbReference type="RefSeq" id="XP_033653884.1">
    <property type="nucleotide sequence ID" value="XM_033798339.1"/>
</dbReference>
<keyword evidence="2" id="KW-1185">Reference proteome</keyword>
<accession>A0A6A6JJC4</accession>
<sequence>MVIDAVQLKLEVQDKLEHLLADNVWLVPGSQESFESTLEHVRVSLDNLAEKGLAELLELTPTDEAPSSITFEYKGKTIRVGIVGSENSPKGCGHFDEYETMDDATDDVDTPTAGEESPSWKTWDEGCVVNYDPAYSSEDDVRSLEFCDQIVNPLVGCWEENSERVGERTSALLEEYSSKSGPLHGEPKNNRIKALLCILDLDDPLSSRFDFENPYLKEVLLTGNDSWLPFNADQPTLAALALAGYVRTRSKSKLPLLDVLANEAHKPDGIIIALPWYFGPCPRIAVVPDLAKAREKAYRRCSKEVFELRLGILHDGMLRMLIWPAILCAEMRQADNWIPATEILVETCGWKFACHVLGCIGKNMRWSEADFRAYYGRYGNPYIGYLNRGTFDKDYAIAITESLIQRER</sequence>
<evidence type="ECO:0000313" key="2">
    <source>
        <dbReference type="Proteomes" id="UP000800097"/>
    </source>
</evidence>
<dbReference type="AlphaFoldDB" id="A0A6A6JJC4"/>
<name>A0A6A6JJC4_WESOR</name>
<dbReference type="GeneID" id="54551514"/>
<organism evidence="1 2">
    <name type="scientific">Westerdykella ornata</name>
    <dbReference type="NCBI Taxonomy" id="318751"/>
    <lineage>
        <taxon>Eukaryota</taxon>
        <taxon>Fungi</taxon>
        <taxon>Dikarya</taxon>
        <taxon>Ascomycota</taxon>
        <taxon>Pezizomycotina</taxon>
        <taxon>Dothideomycetes</taxon>
        <taxon>Pleosporomycetidae</taxon>
        <taxon>Pleosporales</taxon>
        <taxon>Sporormiaceae</taxon>
        <taxon>Westerdykella</taxon>
    </lineage>
</organism>
<reference evidence="1" key="1">
    <citation type="journal article" date="2020" name="Stud. Mycol.">
        <title>101 Dothideomycetes genomes: a test case for predicting lifestyles and emergence of pathogens.</title>
        <authorList>
            <person name="Haridas S."/>
            <person name="Albert R."/>
            <person name="Binder M."/>
            <person name="Bloem J."/>
            <person name="Labutti K."/>
            <person name="Salamov A."/>
            <person name="Andreopoulos B."/>
            <person name="Baker S."/>
            <person name="Barry K."/>
            <person name="Bills G."/>
            <person name="Bluhm B."/>
            <person name="Cannon C."/>
            <person name="Castanera R."/>
            <person name="Culley D."/>
            <person name="Daum C."/>
            <person name="Ezra D."/>
            <person name="Gonzalez J."/>
            <person name="Henrissat B."/>
            <person name="Kuo A."/>
            <person name="Liang C."/>
            <person name="Lipzen A."/>
            <person name="Lutzoni F."/>
            <person name="Magnuson J."/>
            <person name="Mondo S."/>
            <person name="Nolan M."/>
            <person name="Ohm R."/>
            <person name="Pangilinan J."/>
            <person name="Park H.-J."/>
            <person name="Ramirez L."/>
            <person name="Alfaro M."/>
            <person name="Sun H."/>
            <person name="Tritt A."/>
            <person name="Yoshinaga Y."/>
            <person name="Zwiers L.-H."/>
            <person name="Turgeon B."/>
            <person name="Goodwin S."/>
            <person name="Spatafora J."/>
            <person name="Crous P."/>
            <person name="Grigoriev I."/>
        </authorList>
    </citation>
    <scope>NUCLEOTIDE SEQUENCE</scope>
    <source>
        <strain evidence="1">CBS 379.55</strain>
    </source>
</reference>
<dbReference type="EMBL" id="ML986493">
    <property type="protein sequence ID" value="KAF2276345.1"/>
    <property type="molecule type" value="Genomic_DNA"/>
</dbReference>